<dbReference type="RefSeq" id="WP_003799778.1">
    <property type="nucleotide sequence ID" value="NZ_BAEG01000032.1"/>
</dbReference>
<feature type="transmembrane region" description="Helical" evidence="2">
    <location>
        <begin position="53"/>
        <end position="77"/>
    </location>
</feature>
<accession>H0QJL4</accession>
<comment type="caution">
    <text evidence="3">The sequence shown here is derived from an EMBL/GenBank/DDBJ whole genome shotgun (WGS) entry which is preliminary data.</text>
</comment>
<feature type="compositionally biased region" description="Low complexity" evidence="1">
    <location>
        <begin position="105"/>
        <end position="125"/>
    </location>
</feature>
<feature type="compositionally biased region" description="Low complexity" evidence="1">
    <location>
        <begin position="24"/>
        <end position="38"/>
    </location>
</feature>
<protein>
    <recommendedName>
        <fullName evidence="5">DUF4232 domain-containing protein</fullName>
    </recommendedName>
</protein>
<dbReference type="AlphaFoldDB" id="H0QJL4"/>
<dbReference type="STRING" id="1077972.ARGLB_032_00620"/>
<dbReference type="EMBL" id="BAEG01000032">
    <property type="protein sequence ID" value="GAB13015.1"/>
    <property type="molecule type" value="Genomic_DNA"/>
</dbReference>
<evidence type="ECO:0000313" key="4">
    <source>
        <dbReference type="Proteomes" id="UP000003828"/>
    </source>
</evidence>
<sequence length="253" mass="25805">MGRQDTPNSGAGRNRPPKSAAQKSAARNSTARNSAAPRAGRKPSPAVYRRRRLFAGVALLLVLGLIAGGVATLTSLLGGAQQASSAQDSTQGPSTQGPSTEGDGTAQSASTESASPTATPSASPTCDQKLVTVKATTNKTSYAADEKPVLSLTVSNGGKLPCKVNIGTSQMDFLVTSGSDRVFSSADCQAASTDLVKTIAPGKSETANFPWPRNRSVQGCENVPDGTVAGSGYYVFIAKLGAKVSPPTVFQLS</sequence>
<proteinExistence type="predicted"/>
<feature type="region of interest" description="Disordered" evidence="1">
    <location>
        <begin position="84"/>
        <end position="125"/>
    </location>
</feature>
<feature type="compositionally biased region" description="Polar residues" evidence="1">
    <location>
        <begin position="1"/>
        <end position="11"/>
    </location>
</feature>
<evidence type="ECO:0008006" key="5">
    <source>
        <dbReference type="Google" id="ProtNLM"/>
    </source>
</evidence>
<name>H0QJL4_ARTG1</name>
<evidence type="ECO:0000313" key="3">
    <source>
        <dbReference type="EMBL" id="GAB13015.1"/>
    </source>
</evidence>
<keyword evidence="2" id="KW-0472">Membrane</keyword>
<gene>
    <name evidence="3" type="ORF">ARGLB_032_00620</name>
</gene>
<organism evidence="3 4">
    <name type="scientific">Arthrobacter globiformis (strain ATCC 8010 / DSM 20124 / JCM 1332 / NBRC 12137 / NCIMB 8907 / NRRL B-2979 / 168)</name>
    <dbReference type="NCBI Taxonomy" id="1077972"/>
    <lineage>
        <taxon>Bacteria</taxon>
        <taxon>Bacillati</taxon>
        <taxon>Actinomycetota</taxon>
        <taxon>Actinomycetes</taxon>
        <taxon>Micrococcales</taxon>
        <taxon>Micrococcaceae</taxon>
        <taxon>Arthrobacter</taxon>
    </lineage>
</organism>
<dbReference type="Proteomes" id="UP000003828">
    <property type="component" value="Unassembled WGS sequence"/>
</dbReference>
<evidence type="ECO:0000256" key="1">
    <source>
        <dbReference type="SAM" id="MobiDB-lite"/>
    </source>
</evidence>
<evidence type="ECO:0000256" key="2">
    <source>
        <dbReference type="SAM" id="Phobius"/>
    </source>
</evidence>
<dbReference type="eggNOG" id="ENOG503304R">
    <property type="taxonomic scope" value="Bacteria"/>
</dbReference>
<keyword evidence="2" id="KW-0812">Transmembrane</keyword>
<feature type="compositionally biased region" description="Polar residues" evidence="1">
    <location>
        <begin position="88"/>
        <end position="99"/>
    </location>
</feature>
<feature type="region of interest" description="Disordered" evidence="1">
    <location>
        <begin position="1"/>
        <end position="44"/>
    </location>
</feature>
<reference evidence="3 4" key="1">
    <citation type="submission" date="2011-12" db="EMBL/GenBank/DDBJ databases">
        <title>Whole genome shotgun sequence of Arthrobacter globiformis NBRC 12137.</title>
        <authorList>
            <person name="Miyazawa S."/>
            <person name="Hosoyama A."/>
            <person name="Tsuchikane K."/>
            <person name="Katsumata H."/>
            <person name="Yamazaki S."/>
            <person name="Fujita N."/>
        </authorList>
    </citation>
    <scope>NUCLEOTIDE SEQUENCE [LARGE SCALE GENOMIC DNA]</scope>
    <source>
        <strain evidence="3 4">NBRC 12137</strain>
    </source>
</reference>
<keyword evidence="2" id="KW-1133">Transmembrane helix</keyword>
<keyword evidence="4" id="KW-1185">Reference proteome</keyword>